<dbReference type="Proteomes" id="UP000199608">
    <property type="component" value="Unassembled WGS sequence"/>
</dbReference>
<keyword evidence="5 7" id="KW-1133">Transmembrane helix</keyword>
<dbReference type="RefSeq" id="WP_092229891.1">
    <property type="nucleotide sequence ID" value="NZ_FNLL01000001.1"/>
</dbReference>
<evidence type="ECO:0000256" key="3">
    <source>
        <dbReference type="ARBA" id="ARBA00022519"/>
    </source>
</evidence>
<evidence type="ECO:0000256" key="7">
    <source>
        <dbReference type="SAM" id="Phobius"/>
    </source>
</evidence>
<protein>
    <recommendedName>
        <fullName evidence="12">Membrane associated serine protease, rhomboid family</fullName>
    </recommendedName>
</protein>
<gene>
    <name evidence="10" type="ORF">SAMN04487931_101393</name>
</gene>
<evidence type="ECO:0000256" key="5">
    <source>
        <dbReference type="ARBA" id="ARBA00022989"/>
    </source>
</evidence>
<feature type="transmembrane region" description="Helical" evidence="7">
    <location>
        <begin position="70"/>
        <end position="94"/>
    </location>
</feature>
<evidence type="ECO:0000313" key="11">
    <source>
        <dbReference type="Proteomes" id="UP000199608"/>
    </source>
</evidence>
<dbReference type="Pfam" id="PF01556">
    <property type="entry name" value="DnaJ_C"/>
    <property type="match status" value="1"/>
</dbReference>
<comment type="subcellular location">
    <subcellularLocation>
        <location evidence="1">Membrane</location>
        <topology evidence="1">Multi-pass membrane protein</topology>
    </subcellularLocation>
</comment>
<dbReference type="InterPro" id="IPR022764">
    <property type="entry name" value="Peptidase_S54_rhomboid_dom"/>
</dbReference>
<evidence type="ECO:0000256" key="2">
    <source>
        <dbReference type="ARBA" id="ARBA00022475"/>
    </source>
</evidence>
<dbReference type="GO" id="GO:0016020">
    <property type="term" value="C:membrane"/>
    <property type="evidence" value="ECO:0007669"/>
    <property type="project" value="UniProtKB-SubCell"/>
</dbReference>
<dbReference type="GO" id="GO:0051082">
    <property type="term" value="F:unfolded protein binding"/>
    <property type="evidence" value="ECO:0007669"/>
    <property type="project" value="InterPro"/>
</dbReference>
<dbReference type="InterPro" id="IPR002939">
    <property type="entry name" value="DnaJ_C"/>
</dbReference>
<evidence type="ECO:0000256" key="4">
    <source>
        <dbReference type="ARBA" id="ARBA00022692"/>
    </source>
</evidence>
<evidence type="ECO:0000259" key="9">
    <source>
        <dbReference type="Pfam" id="PF01694"/>
    </source>
</evidence>
<feature type="transmembrane region" description="Helical" evidence="7">
    <location>
        <begin position="196"/>
        <end position="214"/>
    </location>
</feature>
<evidence type="ECO:0000313" key="10">
    <source>
        <dbReference type="EMBL" id="SDT84815.1"/>
    </source>
</evidence>
<dbReference type="PANTHER" id="PTHR43066">
    <property type="entry name" value="RHOMBOID-RELATED PROTEIN"/>
    <property type="match status" value="1"/>
</dbReference>
<dbReference type="EMBL" id="FNLL01000001">
    <property type="protein sequence ID" value="SDT84815.1"/>
    <property type="molecule type" value="Genomic_DNA"/>
</dbReference>
<evidence type="ECO:0000256" key="1">
    <source>
        <dbReference type="ARBA" id="ARBA00004141"/>
    </source>
</evidence>
<organism evidence="10 11">
    <name type="scientific">Desulfobacula phenolica</name>
    <dbReference type="NCBI Taxonomy" id="90732"/>
    <lineage>
        <taxon>Bacteria</taxon>
        <taxon>Pseudomonadati</taxon>
        <taxon>Thermodesulfobacteriota</taxon>
        <taxon>Desulfobacteria</taxon>
        <taxon>Desulfobacterales</taxon>
        <taxon>Desulfobacteraceae</taxon>
        <taxon>Desulfobacula</taxon>
    </lineage>
</organism>
<dbReference type="GO" id="GO:0006457">
    <property type="term" value="P:protein folding"/>
    <property type="evidence" value="ECO:0007669"/>
    <property type="project" value="InterPro"/>
</dbReference>
<reference evidence="11" key="1">
    <citation type="submission" date="2016-10" db="EMBL/GenBank/DDBJ databases">
        <authorList>
            <person name="Varghese N."/>
            <person name="Submissions S."/>
        </authorList>
    </citation>
    <scope>NUCLEOTIDE SEQUENCE [LARGE SCALE GENOMIC DNA]</scope>
    <source>
        <strain evidence="11">DSM 3384</strain>
    </source>
</reference>
<keyword evidence="3" id="KW-0997">Cell inner membrane</keyword>
<feature type="transmembrane region" description="Helical" evidence="7">
    <location>
        <begin position="106"/>
        <end position="124"/>
    </location>
</feature>
<dbReference type="Gene3D" id="2.60.260.20">
    <property type="entry name" value="Urease metallochaperone UreE, N-terminal domain"/>
    <property type="match status" value="1"/>
</dbReference>
<dbReference type="GO" id="GO:0004252">
    <property type="term" value="F:serine-type endopeptidase activity"/>
    <property type="evidence" value="ECO:0007669"/>
    <property type="project" value="InterPro"/>
</dbReference>
<dbReference type="Pfam" id="PF01694">
    <property type="entry name" value="Rhomboid"/>
    <property type="match status" value="1"/>
</dbReference>
<sequence>MIPIRDNQPSNCFPVVTYLLMGINSSVFVLQLQIGLDHEAFFYVYGLVPAKYTVHEVSRHFSTANQFFSFFSYMFLHGGFFHFIGNMWFLYIFGDNVEEYFGSLRFIGFYLICGIISGFFHFFLNPVSVVPTIGASGAIAGVMGAYFLLYPKSRILTVIPIIIIPWFVEIPAFLFLGVWFLIQFFNAAGSSAGSGIAWWAHIGGFVAGLLLVKVNKTLPQTGTREKISQFTAKKRTPKLQMIVTSNTPDSPDLFGDIEITSIEAITGVNKMVTIPWGFYKPLYKVRIPPGVKHGTRLRLSGMGRVFPGGIKGDMYLTVNIKNVF</sequence>
<proteinExistence type="predicted"/>
<name>A0A1H2DPL8_9BACT</name>
<keyword evidence="6 7" id="KW-0472">Membrane</keyword>
<evidence type="ECO:0008006" key="12">
    <source>
        <dbReference type="Google" id="ProtNLM"/>
    </source>
</evidence>
<keyword evidence="2" id="KW-1003">Cell membrane</keyword>
<dbReference type="Gene3D" id="1.20.1540.10">
    <property type="entry name" value="Rhomboid-like"/>
    <property type="match status" value="1"/>
</dbReference>
<feature type="transmembrane region" description="Helical" evidence="7">
    <location>
        <begin position="161"/>
        <end position="184"/>
    </location>
</feature>
<keyword evidence="4 7" id="KW-0812">Transmembrane</keyword>
<dbReference type="SUPFAM" id="SSF49493">
    <property type="entry name" value="HSP40/DnaJ peptide-binding domain"/>
    <property type="match status" value="1"/>
</dbReference>
<feature type="transmembrane region" description="Helical" evidence="7">
    <location>
        <begin position="12"/>
        <end position="34"/>
    </location>
</feature>
<evidence type="ECO:0000256" key="6">
    <source>
        <dbReference type="ARBA" id="ARBA00023136"/>
    </source>
</evidence>
<dbReference type="AlphaFoldDB" id="A0A1H2DPL8"/>
<dbReference type="SUPFAM" id="SSF144091">
    <property type="entry name" value="Rhomboid-like"/>
    <property type="match status" value="1"/>
</dbReference>
<dbReference type="InterPro" id="IPR008971">
    <property type="entry name" value="HSP40/DnaJ_pept-bd"/>
</dbReference>
<feature type="domain" description="Chaperone DnaJ C-terminal" evidence="8">
    <location>
        <begin position="256"/>
        <end position="321"/>
    </location>
</feature>
<dbReference type="PANTHER" id="PTHR43066:SF26">
    <property type="entry name" value="RHOMBOID PROTEASE GLPG"/>
    <property type="match status" value="1"/>
</dbReference>
<feature type="domain" description="Peptidase S54 rhomboid" evidence="9">
    <location>
        <begin position="65"/>
        <end position="212"/>
    </location>
</feature>
<accession>A0A1H2DPL8</accession>
<dbReference type="FunFam" id="1.20.1540.10:FF:000027">
    <property type="entry name" value="Rhomboid family intramembrane serine protease"/>
    <property type="match status" value="1"/>
</dbReference>
<keyword evidence="11" id="KW-1185">Reference proteome</keyword>
<feature type="transmembrane region" description="Helical" evidence="7">
    <location>
        <begin position="130"/>
        <end position="149"/>
    </location>
</feature>
<dbReference type="InterPro" id="IPR035952">
    <property type="entry name" value="Rhomboid-like_sf"/>
</dbReference>
<evidence type="ECO:0000259" key="8">
    <source>
        <dbReference type="Pfam" id="PF01556"/>
    </source>
</evidence>